<keyword evidence="4" id="KW-1185">Reference proteome</keyword>
<feature type="region of interest" description="Disordered" evidence="1">
    <location>
        <begin position="277"/>
        <end position="306"/>
    </location>
</feature>
<feature type="chain" id="PRO_5007593828" evidence="2">
    <location>
        <begin position="22"/>
        <end position="331"/>
    </location>
</feature>
<feature type="compositionally biased region" description="Low complexity" evidence="1">
    <location>
        <begin position="285"/>
        <end position="306"/>
    </location>
</feature>
<evidence type="ECO:0000313" key="3">
    <source>
        <dbReference type="EMBL" id="KYR03032.1"/>
    </source>
</evidence>
<dbReference type="AlphaFoldDB" id="A0A152A9Y1"/>
<keyword evidence="2" id="KW-0732">Signal</keyword>
<feature type="signal peptide" evidence="2">
    <location>
        <begin position="1"/>
        <end position="21"/>
    </location>
</feature>
<accession>A0A152A9Y1</accession>
<proteinExistence type="predicted"/>
<evidence type="ECO:0000313" key="4">
    <source>
        <dbReference type="Proteomes" id="UP000076078"/>
    </source>
</evidence>
<gene>
    <name evidence="3" type="ORF">DLAC_00522</name>
</gene>
<dbReference type="InParanoid" id="A0A152A9Y1"/>
<dbReference type="EMBL" id="LODT01000001">
    <property type="protein sequence ID" value="KYR03032.1"/>
    <property type="molecule type" value="Genomic_DNA"/>
</dbReference>
<protein>
    <submittedName>
        <fullName evidence="3">Countin-like protein</fullName>
    </submittedName>
</protein>
<organism evidence="3 4">
    <name type="scientific">Tieghemostelium lacteum</name>
    <name type="common">Slime mold</name>
    <name type="synonym">Dictyostelium lacteum</name>
    <dbReference type="NCBI Taxonomy" id="361077"/>
    <lineage>
        <taxon>Eukaryota</taxon>
        <taxon>Amoebozoa</taxon>
        <taxon>Evosea</taxon>
        <taxon>Eumycetozoa</taxon>
        <taxon>Dictyostelia</taxon>
        <taxon>Dictyosteliales</taxon>
        <taxon>Raperosteliaceae</taxon>
        <taxon>Tieghemostelium</taxon>
    </lineage>
</organism>
<sequence length="331" mass="37339">MKVSLILYLFLIFINISFILSDPNCIINNLEASSCDINSDGIKVYQFNNNETTIVDQNKFEIPALVLLSFVGPVVISENTVVHYNCHKVNDYDGCIQISTNSSLHRKSSKILVNFDVTGAMLNIQYGSKFEKFNITRNATLEPVPANFYVNFTGLASGQYASYYNYDSDLYYTILAQPVSQSIDLNITTNCGTFFGSIVSLVNNSGVAREYLYYKVRDMDEHLNVPIYIYIRIYPFDNVNYTYNTLTSLFTYEYMKNNCFPKYTNEVLKYSFNSPIPTPSPTPPTSTSTSTTSTTSTSTESNTPTISLSNKLQSSFWLSMLLILVITVTIN</sequence>
<name>A0A152A9Y1_TIELA</name>
<comment type="caution">
    <text evidence="3">The sequence shown here is derived from an EMBL/GenBank/DDBJ whole genome shotgun (WGS) entry which is preliminary data.</text>
</comment>
<evidence type="ECO:0000256" key="2">
    <source>
        <dbReference type="SAM" id="SignalP"/>
    </source>
</evidence>
<evidence type="ECO:0000256" key="1">
    <source>
        <dbReference type="SAM" id="MobiDB-lite"/>
    </source>
</evidence>
<reference evidence="3 4" key="1">
    <citation type="submission" date="2015-12" db="EMBL/GenBank/DDBJ databases">
        <title>Dictyostelia acquired genes for synthesis and detection of signals that induce cell-type specialization by lateral gene transfer from prokaryotes.</title>
        <authorList>
            <person name="Gloeckner G."/>
            <person name="Schaap P."/>
        </authorList>
    </citation>
    <scope>NUCLEOTIDE SEQUENCE [LARGE SCALE GENOMIC DNA]</scope>
    <source>
        <strain evidence="3 4">TK</strain>
    </source>
</reference>
<dbReference type="Proteomes" id="UP000076078">
    <property type="component" value="Unassembled WGS sequence"/>
</dbReference>